<proteinExistence type="inferred from homology"/>
<evidence type="ECO:0000313" key="10">
    <source>
        <dbReference type="Proteomes" id="UP001205843"/>
    </source>
</evidence>
<dbReference type="PROSITE" id="PS00722">
    <property type="entry name" value="FTHFS_2"/>
    <property type="match status" value="1"/>
</dbReference>
<evidence type="ECO:0000256" key="3">
    <source>
        <dbReference type="ARBA" id="ARBA00022598"/>
    </source>
</evidence>
<dbReference type="CDD" id="cd00477">
    <property type="entry name" value="FTHFS"/>
    <property type="match status" value="1"/>
</dbReference>
<protein>
    <recommendedName>
        <fullName evidence="8">Formate--tetrahydrofolate ligase</fullName>
        <ecNumber evidence="8">6.3.4.3</ecNumber>
    </recommendedName>
    <alternativeName>
        <fullName evidence="8">Formyltetrahydrofolate synthetase</fullName>
        <shortName evidence="8">FHS</shortName>
        <shortName evidence="8">FTHFS</shortName>
    </alternativeName>
</protein>
<feature type="binding site" evidence="8">
    <location>
        <begin position="80"/>
        <end position="87"/>
    </location>
    <ligand>
        <name>ATP</name>
        <dbReference type="ChEBI" id="CHEBI:30616"/>
    </ligand>
</feature>
<evidence type="ECO:0000313" key="9">
    <source>
        <dbReference type="EMBL" id="MCP1673237.1"/>
    </source>
</evidence>
<comment type="pathway">
    <text evidence="1 8">One-carbon metabolism; tetrahydrofolate interconversion.</text>
</comment>
<dbReference type="Gene3D" id="3.10.410.10">
    <property type="entry name" value="Formyltetrahydrofolate synthetase, domain 3"/>
    <property type="match status" value="1"/>
</dbReference>
<comment type="caution">
    <text evidence="9">The sequence shown here is derived from an EMBL/GenBank/DDBJ whole genome shotgun (WGS) entry which is preliminary data.</text>
</comment>
<organism evidence="9 10">
    <name type="scientific">Natronocella acetinitrilica</name>
    <dbReference type="NCBI Taxonomy" id="414046"/>
    <lineage>
        <taxon>Bacteria</taxon>
        <taxon>Pseudomonadati</taxon>
        <taxon>Pseudomonadota</taxon>
        <taxon>Gammaproteobacteria</taxon>
        <taxon>Chromatiales</taxon>
        <taxon>Ectothiorhodospiraceae</taxon>
        <taxon>Natronocella</taxon>
    </lineage>
</organism>
<evidence type="ECO:0000256" key="4">
    <source>
        <dbReference type="ARBA" id="ARBA00022741"/>
    </source>
</evidence>
<keyword evidence="5 8" id="KW-0067">ATP-binding</keyword>
<dbReference type="AlphaFoldDB" id="A0AAE3KEM2"/>
<sequence length="578" mass="61036">MATNPETRTDAGGELPLDNLEIARGTPGRPIMEIAADLGLRNDQVEPYGHGVAKVDLAAIGDPSPSRRGRYVVVSAITPTPLGEGKTTTAIGLSQALCRLGHKATVTLRQPSLGPTLGIKGGAAGGGYSQVIPMERINLHLTGDIHAVTAAHNLLAAMVDNHLYQGREPRLDAARISWRRVVDINDRALRQIVIGLGSRGDGIPRQTGFDITAASEVMAVLALADSLADLRQRLGRITIGRGTDGRPVTAEQIGAAGAMTVLLRDALRPNLLQTLEHTPAMMHTGPFGNIAHGNSSIVADHVALTYSDYVVTEAGFGADMGAERFFNIKCRASGLTPHAAVLVATVRGLKFHSGRHRVVAGRPLPESMLRESPDDVWAGGANLRRQVENIRIHGVTPVVAVNTFPTDYASEHAAILAIARESGVRACLCSHVQDGGEGALELAEAVAEAAAQPVDFRLLYADALAPREKIARIAQRIYGADGVACSPLAEEQLAQIIAEGHDTLPVCIAKTHLSLSADPKLQGAPTGWTLPVREVRAATGAGFLYALCGDIRTMPGLGTTPAAYGMDVDDQERLHGLF</sequence>
<dbReference type="FunFam" id="3.30.1510.10:FF:000001">
    <property type="entry name" value="Formate--tetrahydrofolate ligase"/>
    <property type="match status" value="1"/>
</dbReference>
<dbReference type="EMBL" id="JALJXV010000001">
    <property type="protein sequence ID" value="MCP1673237.1"/>
    <property type="molecule type" value="Genomic_DNA"/>
</dbReference>
<dbReference type="InterPro" id="IPR020628">
    <property type="entry name" value="Formate_THF_ligase_CS"/>
</dbReference>
<evidence type="ECO:0000256" key="1">
    <source>
        <dbReference type="ARBA" id="ARBA00004777"/>
    </source>
</evidence>
<dbReference type="InterPro" id="IPR000559">
    <property type="entry name" value="Formate_THF_ligase"/>
</dbReference>
<keyword evidence="2 8" id="KW-0554">One-carbon metabolism</keyword>
<dbReference type="PROSITE" id="PS00721">
    <property type="entry name" value="FTHFS_1"/>
    <property type="match status" value="1"/>
</dbReference>
<dbReference type="EC" id="6.3.4.3" evidence="8"/>
<dbReference type="Gene3D" id="3.40.50.300">
    <property type="entry name" value="P-loop containing nucleotide triphosphate hydrolases"/>
    <property type="match status" value="1"/>
</dbReference>
<evidence type="ECO:0000256" key="7">
    <source>
        <dbReference type="ARBA" id="ARBA00061363"/>
    </source>
</evidence>
<evidence type="ECO:0000256" key="5">
    <source>
        <dbReference type="ARBA" id="ARBA00022840"/>
    </source>
</evidence>
<dbReference type="InterPro" id="IPR027417">
    <property type="entry name" value="P-loop_NTPase"/>
</dbReference>
<keyword evidence="10" id="KW-1185">Reference proteome</keyword>
<dbReference type="Gene3D" id="3.30.1510.10">
    <property type="entry name" value="Domain 2, N(10)-formyltetrahydrofolate synthetase"/>
    <property type="match status" value="1"/>
</dbReference>
<evidence type="ECO:0000256" key="8">
    <source>
        <dbReference type="HAMAP-Rule" id="MF_01543"/>
    </source>
</evidence>
<dbReference type="HAMAP" id="MF_01543">
    <property type="entry name" value="FTHFS"/>
    <property type="match status" value="1"/>
</dbReference>
<reference evidence="9" key="1">
    <citation type="submission" date="2022-03" db="EMBL/GenBank/DDBJ databases">
        <title>Genomic Encyclopedia of Type Strains, Phase III (KMG-III): the genomes of soil and plant-associated and newly described type strains.</title>
        <authorList>
            <person name="Whitman W."/>
        </authorList>
    </citation>
    <scope>NUCLEOTIDE SEQUENCE</scope>
    <source>
        <strain evidence="9">ANL 6-2</strain>
    </source>
</reference>
<dbReference type="Proteomes" id="UP001205843">
    <property type="component" value="Unassembled WGS sequence"/>
</dbReference>
<keyword evidence="4 8" id="KW-0547">Nucleotide-binding</keyword>
<dbReference type="GO" id="GO:0004329">
    <property type="term" value="F:formate-tetrahydrofolate ligase activity"/>
    <property type="evidence" value="ECO:0007669"/>
    <property type="project" value="UniProtKB-UniRule"/>
</dbReference>
<dbReference type="GO" id="GO:0035999">
    <property type="term" value="P:tetrahydrofolate interconversion"/>
    <property type="evidence" value="ECO:0007669"/>
    <property type="project" value="UniProtKB-UniRule"/>
</dbReference>
<keyword evidence="3 8" id="KW-0436">Ligase</keyword>
<accession>A0AAE3KEM2</accession>
<dbReference type="NCBIfam" id="NF010030">
    <property type="entry name" value="PRK13505.1"/>
    <property type="match status" value="1"/>
</dbReference>
<dbReference type="RefSeq" id="WP_253473252.1">
    <property type="nucleotide sequence ID" value="NZ_JALJXV010000001.1"/>
</dbReference>
<name>A0AAE3KEM2_9GAMM</name>
<evidence type="ECO:0000256" key="2">
    <source>
        <dbReference type="ARBA" id="ARBA00022563"/>
    </source>
</evidence>
<dbReference type="FunFam" id="3.10.410.10:FF:000001">
    <property type="entry name" value="Putative formate--tetrahydrofolate ligase"/>
    <property type="match status" value="1"/>
</dbReference>
<dbReference type="GO" id="GO:0005524">
    <property type="term" value="F:ATP binding"/>
    <property type="evidence" value="ECO:0007669"/>
    <property type="project" value="UniProtKB-UniRule"/>
</dbReference>
<evidence type="ECO:0000256" key="6">
    <source>
        <dbReference type="ARBA" id="ARBA00049033"/>
    </source>
</evidence>
<dbReference type="Pfam" id="PF01268">
    <property type="entry name" value="FTHFS"/>
    <property type="match status" value="1"/>
</dbReference>
<comment type="catalytic activity">
    <reaction evidence="6 8">
        <text>(6S)-5,6,7,8-tetrahydrofolate + formate + ATP = (6R)-10-formyltetrahydrofolate + ADP + phosphate</text>
        <dbReference type="Rhea" id="RHEA:20221"/>
        <dbReference type="ChEBI" id="CHEBI:15740"/>
        <dbReference type="ChEBI" id="CHEBI:30616"/>
        <dbReference type="ChEBI" id="CHEBI:43474"/>
        <dbReference type="ChEBI" id="CHEBI:57453"/>
        <dbReference type="ChEBI" id="CHEBI:195366"/>
        <dbReference type="ChEBI" id="CHEBI:456216"/>
        <dbReference type="EC" id="6.3.4.3"/>
    </reaction>
</comment>
<gene>
    <name evidence="8" type="primary">fhs</name>
    <name evidence="9" type="ORF">J2T57_000329</name>
</gene>
<comment type="similarity">
    <text evidence="7 8">Belongs to the formate--tetrahydrofolate ligase family.</text>
</comment>
<dbReference type="SUPFAM" id="SSF52540">
    <property type="entry name" value="P-loop containing nucleoside triphosphate hydrolases"/>
    <property type="match status" value="1"/>
</dbReference>